<feature type="non-terminal residue" evidence="3">
    <location>
        <position position="546"/>
    </location>
</feature>
<keyword evidence="2" id="KW-0812">Transmembrane</keyword>
<protein>
    <submittedName>
        <fullName evidence="3">Uncharacterized protein</fullName>
    </submittedName>
</protein>
<organism evidence="3">
    <name type="scientific">Notodromas monacha</name>
    <dbReference type="NCBI Taxonomy" id="399045"/>
    <lineage>
        <taxon>Eukaryota</taxon>
        <taxon>Metazoa</taxon>
        <taxon>Ecdysozoa</taxon>
        <taxon>Arthropoda</taxon>
        <taxon>Crustacea</taxon>
        <taxon>Oligostraca</taxon>
        <taxon>Ostracoda</taxon>
        <taxon>Podocopa</taxon>
        <taxon>Podocopida</taxon>
        <taxon>Cypridocopina</taxon>
        <taxon>Cypridoidea</taxon>
        <taxon>Cyprididae</taxon>
        <taxon>Notodromas</taxon>
    </lineage>
</organism>
<feature type="compositionally biased region" description="Basic and acidic residues" evidence="1">
    <location>
        <begin position="293"/>
        <end position="302"/>
    </location>
</feature>
<reference evidence="3" key="1">
    <citation type="submission" date="2020-11" db="EMBL/GenBank/DDBJ databases">
        <authorList>
            <person name="Tran Van P."/>
        </authorList>
    </citation>
    <scope>NUCLEOTIDE SEQUENCE</scope>
</reference>
<keyword evidence="2" id="KW-0472">Membrane</keyword>
<feature type="compositionally biased region" description="Polar residues" evidence="1">
    <location>
        <begin position="478"/>
        <end position="487"/>
    </location>
</feature>
<dbReference type="AlphaFoldDB" id="A0A7R9GHU8"/>
<feature type="transmembrane region" description="Helical" evidence="2">
    <location>
        <begin position="253"/>
        <end position="275"/>
    </location>
</feature>
<proteinExistence type="predicted"/>
<evidence type="ECO:0000313" key="3">
    <source>
        <dbReference type="EMBL" id="CAD7281749.1"/>
    </source>
</evidence>
<evidence type="ECO:0000256" key="1">
    <source>
        <dbReference type="SAM" id="MobiDB-lite"/>
    </source>
</evidence>
<dbReference type="EMBL" id="CAJPEX010003141">
    <property type="protein sequence ID" value="CAG0921901.1"/>
    <property type="molecule type" value="Genomic_DNA"/>
</dbReference>
<dbReference type="EMBL" id="OA885178">
    <property type="protein sequence ID" value="CAD7281749.1"/>
    <property type="molecule type" value="Genomic_DNA"/>
</dbReference>
<feature type="region of interest" description="Disordered" evidence="1">
    <location>
        <begin position="423"/>
        <end position="495"/>
    </location>
</feature>
<evidence type="ECO:0000256" key="2">
    <source>
        <dbReference type="SAM" id="Phobius"/>
    </source>
</evidence>
<evidence type="ECO:0000313" key="4">
    <source>
        <dbReference type="Proteomes" id="UP000678499"/>
    </source>
</evidence>
<feature type="compositionally biased region" description="Acidic residues" evidence="1">
    <location>
        <begin position="457"/>
        <end position="468"/>
    </location>
</feature>
<feature type="compositionally biased region" description="Polar residues" evidence="1">
    <location>
        <begin position="382"/>
        <end position="402"/>
    </location>
</feature>
<name>A0A7R9GHU8_9CRUS</name>
<feature type="region of interest" description="Disordered" evidence="1">
    <location>
        <begin position="285"/>
        <end position="305"/>
    </location>
</feature>
<keyword evidence="4" id="KW-1185">Reference proteome</keyword>
<feature type="region of interest" description="Disordered" evidence="1">
    <location>
        <begin position="371"/>
        <end position="402"/>
    </location>
</feature>
<keyword evidence="2" id="KW-1133">Transmembrane helix</keyword>
<sequence length="546" mass="61362">RTDGISLTLSCHKYGTLPLQKFVLNASLSSETFRLPPVYSERIPCTLEARSKNPEESNLTAAGSTSQILFKLVDEFMCPHPMGLKFYPLIVPLGEGGLENGQFRLTWTVPAVGTDFKPFPVNLYEIKCDRCVIEVIGHKHARTPADSLIDGKKMYMHIVDLKIRKKTSDMCVRPKEEAVLQNGTDMKACECKIRGEFTQDNHRFQTMWSRAAVVPEVPNPKRRCWFEFIGKYLIWRAKTQKFVSREAVRSDVILHYTILSIFIALGTMLNIFFCYSLSMNKERQSTTISVQTEDPRKERDVEPNTESDAIVVPVTDTSFSNSEKVTPSISILARHRSRKLKAEDSGTRLASVKKSPVVTRVTSRIERLDNSAAVRESFPPTRVQSEVTTRESPQGSTSDDVQDISATWSSWKDPDLLLLRAPFDDSQPEESKSTGAFTNVGDEHSEDKSMTSSDPAAADDDDDDEDPSDAVTILFPENDQSQTNHSSPVAFPSARERKSRFRRFLAAIGGRRPQLSEEKDFERHPLKPTVEMTTLASSNALPDQKS</sequence>
<gene>
    <name evidence="3" type="ORF">NMOB1V02_LOCUS9385</name>
</gene>
<accession>A0A7R9GHU8</accession>
<dbReference type="Proteomes" id="UP000678499">
    <property type="component" value="Unassembled WGS sequence"/>
</dbReference>